<protein>
    <submittedName>
        <fullName evidence="1">Glycosyl hydrolase family protein</fullName>
    </submittedName>
</protein>
<dbReference type="EMBL" id="CM007649">
    <property type="protein sequence ID" value="ONM37508.1"/>
    <property type="molecule type" value="Genomic_DNA"/>
</dbReference>
<dbReference type="GO" id="GO:0016787">
    <property type="term" value="F:hydrolase activity"/>
    <property type="evidence" value="ECO:0007669"/>
    <property type="project" value="UniProtKB-KW"/>
</dbReference>
<dbReference type="AlphaFoldDB" id="A0A1D6NAE6"/>
<proteinExistence type="predicted"/>
<accession>A0A1D6NAE6</accession>
<organism evidence="1">
    <name type="scientific">Zea mays</name>
    <name type="common">Maize</name>
    <dbReference type="NCBI Taxonomy" id="4577"/>
    <lineage>
        <taxon>Eukaryota</taxon>
        <taxon>Viridiplantae</taxon>
        <taxon>Streptophyta</taxon>
        <taxon>Embryophyta</taxon>
        <taxon>Tracheophyta</taxon>
        <taxon>Spermatophyta</taxon>
        <taxon>Magnoliopsida</taxon>
        <taxon>Liliopsida</taxon>
        <taxon>Poales</taxon>
        <taxon>Poaceae</taxon>
        <taxon>PACMAD clade</taxon>
        <taxon>Panicoideae</taxon>
        <taxon>Andropogonodae</taxon>
        <taxon>Andropogoneae</taxon>
        <taxon>Tripsacinae</taxon>
        <taxon>Zea</taxon>
    </lineage>
</organism>
<evidence type="ECO:0000313" key="1">
    <source>
        <dbReference type="EMBL" id="ONM37508.1"/>
    </source>
</evidence>
<name>A0A1D6NAE6_MAIZE</name>
<dbReference type="ExpressionAtlas" id="A0A1D6NAE6">
    <property type="expression patterns" value="baseline and differential"/>
</dbReference>
<keyword evidence="1" id="KW-0378">Hydrolase</keyword>
<gene>
    <name evidence="1" type="ORF">ZEAMMB73_Zm00001d043309</name>
</gene>
<sequence length="241" mass="25835">MNAAKSAFEHFKNINHDAGSSGSANPLPVAATKQSVDGNTLRAKLEVNKSHLAEPSTEVEAIYSSTEVDKLPLPGPSMDIEVMDSTLEVDKLPLPERSMDVKVVNSSLKVDKLHFAEPITEAEVIHSSLQVDEPLIPKPGMSSSLENTPAVNGHSAPISPTITPTLISVPTATMPVSNDRCGCYMSTNRIQVYPRHTDMVIPEGAAVLPISDNQWVAVSLPYSMEQRENAGISVAVIRTAT</sequence>
<reference evidence="1" key="1">
    <citation type="submission" date="2015-12" db="EMBL/GenBank/DDBJ databases">
        <title>Update maize B73 reference genome by single molecule sequencing technologies.</title>
        <authorList>
            <consortium name="Maize Genome Sequencing Project"/>
            <person name="Ware D."/>
        </authorList>
    </citation>
    <scope>NUCLEOTIDE SEQUENCE [LARGE SCALE GENOMIC DNA]</scope>
    <source>
        <tissue evidence="1">Seedling</tissue>
    </source>
</reference>